<evidence type="ECO:0000259" key="2">
    <source>
        <dbReference type="Pfam" id="PF10551"/>
    </source>
</evidence>
<dbReference type="InterPro" id="IPR018289">
    <property type="entry name" value="MULE_transposase_dom"/>
</dbReference>
<evidence type="ECO:0000313" key="4">
    <source>
        <dbReference type="Proteomes" id="UP000663838"/>
    </source>
</evidence>
<feature type="region of interest" description="Disordered" evidence="1">
    <location>
        <begin position="1"/>
        <end position="27"/>
    </location>
</feature>
<sequence length="536" mass="61840">MCSASVHTDSNNQFIKNRGNHNSHLPSPEKIELRRFKNVVKTRVVHESTPIGVRYDQELARANFSQCGLATCLSSQEASIIFSYNRVRRQKTPILPKSSDFYIPLIYSTTIDSRRFLLSDITNYQKRTIIFSTDEQLTTLFKAKQIMMDGTFDAVPLHFEQVYTVHGFPCAIALLTGKSSNIYKHLFDELETHATRLQLNFNPMTITFDFEKSLIKAVREKFPQAKHHGCYFHFCQTIYRKIQNLGLATHYRDDDNIRDTCRHLMSLPLLPCREVEDGFEHLVSKAPPLLSNLLDYFRNFWFRQMPVELWNVHNIDIRTNNHAEGWHNRFNKRINKTHPNFWHFISKLKQEEITMSDMTKDTGEVNLAIHPSIRAIVIITGSDVNEVNVAHDLVVDEVNVAGNTLAHDVAVVNSCASADTQRTIRHVKPWLWSKKKAFVVILVIKIIEINSETSNNDDSSEHGSRRLNDDNQNNSYFQMAYSFDGIIAFVLLTICTCGYMRRVPKLREWFFLEKKASTICTRLSLVVAISCITIAF</sequence>
<dbReference type="AlphaFoldDB" id="A0A821SAJ0"/>
<dbReference type="PANTHER" id="PTHR47160">
    <property type="entry name" value="PUTATIVE-RELATED"/>
    <property type="match status" value="1"/>
</dbReference>
<comment type="caution">
    <text evidence="3">The sequence shown here is derived from an EMBL/GenBank/DDBJ whole genome shotgun (WGS) entry which is preliminary data.</text>
</comment>
<evidence type="ECO:0000256" key="1">
    <source>
        <dbReference type="SAM" id="MobiDB-lite"/>
    </source>
</evidence>
<accession>A0A821SAJ0</accession>
<proteinExistence type="predicted"/>
<dbReference type="Proteomes" id="UP000663838">
    <property type="component" value="Unassembled WGS sequence"/>
</dbReference>
<evidence type="ECO:0000313" key="3">
    <source>
        <dbReference type="EMBL" id="CAF4854796.1"/>
    </source>
</evidence>
<reference evidence="3" key="1">
    <citation type="submission" date="2021-02" db="EMBL/GenBank/DDBJ databases">
        <authorList>
            <person name="Nowell W R."/>
        </authorList>
    </citation>
    <scope>NUCLEOTIDE SEQUENCE</scope>
</reference>
<dbReference type="EMBL" id="CAJOBS010003388">
    <property type="protein sequence ID" value="CAF4854796.1"/>
    <property type="molecule type" value="Genomic_DNA"/>
</dbReference>
<protein>
    <recommendedName>
        <fullName evidence="2">MULE transposase domain-containing protein</fullName>
    </recommendedName>
</protein>
<feature type="compositionally biased region" description="Polar residues" evidence="1">
    <location>
        <begin position="1"/>
        <end position="25"/>
    </location>
</feature>
<gene>
    <name evidence="3" type="ORF">TOA249_LOCUS27191</name>
</gene>
<dbReference type="Pfam" id="PF10551">
    <property type="entry name" value="MULE"/>
    <property type="match status" value="1"/>
</dbReference>
<feature type="domain" description="MULE transposase" evidence="2">
    <location>
        <begin position="166"/>
        <end position="236"/>
    </location>
</feature>
<organism evidence="3 4">
    <name type="scientific">Rotaria socialis</name>
    <dbReference type="NCBI Taxonomy" id="392032"/>
    <lineage>
        <taxon>Eukaryota</taxon>
        <taxon>Metazoa</taxon>
        <taxon>Spiralia</taxon>
        <taxon>Gnathifera</taxon>
        <taxon>Rotifera</taxon>
        <taxon>Eurotatoria</taxon>
        <taxon>Bdelloidea</taxon>
        <taxon>Philodinida</taxon>
        <taxon>Philodinidae</taxon>
        <taxon>Rotaria</taxon>
    </lineage>
</organism>
<dbReference type="PANTHER" id="PTHR47160:SF10">
    <property type="entry name" value="MULE TRANSPOSASE DOMAIN-CONTAINING PROTEIN"/>
    <property type="match status" value="1"/>
</dbReference>
<name>A0A821SAJ0_9BILA</name>